<protein>
    <recommendedName>
        <fullName evidence="2">Cysteine-rich DPF motif domain-containing protein 1</fullName>
    </recommendedName>
</protein>
<evidence type="ECO:0000313" key="5">
    <source>
        <dbReference type="Proteomes" id="UP000605970"/>
    </source>
</evidence>
<comment type="similarity">
    <text evidence="1">Belongs to the CDPF1 family.</text>
</comment>
<evidence type="ECO:0000256" key="2">
    <source>
        <dbReference type="ARBA" id="ARBA00014801"/>
    </source>
</evidence>
<feature type="domain" description="Cysteine-rich DPF motif" evidence="3">
    <location>
        <begin position="1"/>
        <end position="66"/>
    </location>
</feature>
<comment type="caution">
    <text evidence="4">The sequence shown here is derived from an EMBL/GenBank/DDBJ whole genome shotgun (WGS) entry which is preliminary data.</text>
</comment>
<gene>
    <name evidence="4" type="ORF">Mgra_00009208</name>
</gene>
<sequence length="71" mass="8330">MKNPFEPPDFHKGQRDYTIEDFLILGSNCFICNQQICVDEECSLFYKNTYCLNCIWREQNSFPGELIAVSL</sequence>
<evidence type="ECO:0000256" key="1">
    <source>
        <dbReference type="ARBA" id="ARBA00007917"/>
    </source>
</evidence>
<reference evidence="4" key="1">
    <citation type="journal article" date="2020" name="Ecol. Evol.">
        <title>Genome structure and content of the rice root-knot nematode (Meloidogyne graminicola).</title>
        <authorList>
            <person name="Phan N.T."/>
            <person name="Danchin E.G.J."/>
            <person name="Klopp C."/>
            <person name="Perfus-Barbeoch L."/>
            <person name="Kozlowski D.K."/>
            <person name="Koutsovoulos G.D."/>
            <person name="Lopez-Roques C."/>
            <person name="Bouchez O."/>
            <person name="Zahm M."/>
            <person name="Besnard G."/>
            <person name="Bellafiore S."/>
        </authorList>
    </citation>
    <scope>NUCLEOTIDE SEQUENCE</scope>
    <source>
        <strain evidence="4">VN-18</strain>
    </source>
</reference>
<dbReference type="AlphaFoldDB" id="A0A8S9ZDK1"/>
<dbReference type="PANTHER" id="PTHR31849">
    <property type="entry name" value="CYSTEINE-RICH PDF MOTIF DOMAIN-CONTAINING PROTEIN 1"/>
    <property type="match status" value="1"/>
</dbReference>
<accession>A0A8S9ZDK1</accession>
<dbReference type="InterPro" id="IPR018785">
    <property type="entry name" value="CDPF1_dom"/>
</dbReference>
<organism evidence="4 5">
    <name type="scientific">Meloidogyne graminicola</name>
    <dbReference type="NCBI Taxonomy" id="189291"/>
    <lineage>
        <taxon>Eukaryota</taxon>
        <taxon>Metazoa</taxon>
        <taxon>Ecdysozoa</taxon>
        <taxon>Nematoda</taxon>
        <taxon>Chromadorea</taxon>
        <taxon>Rhabditida</taxon>
        <taxon>Tylenchina</taxon>
        <taxon>Tylenchomorpha</taxon>
        <taxon>Tylenchoidea</taxon>
        <taxon>Meloidogynidae</taxon>
        <taxon>Meloidogyninae</taxon>
        <taxon>Meloidogyne</taxon>
    </lineage>
</organism>
<name>A0A8S9ZDK1_9BILA</name>
<dbReference type="InterPro" id="IPR042426">
    <property type="entry name" value="CDPF1"/>
</dbReference>
<evidence type="ECO:0000259" key="3">
    <source>
        <dbReference type="Pfam" id="PF10170"/>
    </source>
</evidence>
<dbReference type="OrthoDB" id="191995at2759"/>
<dbReference type="Pfam" id="PF10170">
    <property type="entry name" value="C6_DPF"/>
    <property type="match status" value="1"/>
</dbReference>
<evidence type="ECO:0000313" key="4">
    <source>
        <dbReference type="EMBL" id="KAF7629257.1"/>
    </source>
</evidence>
<keyword evidence="5" id="KW-1185">Reference proteome</keyword>
<dbReference type="PRINTS" id="PR01995">
    <property type="entry name" value="UPF0595"/>
</dbReference>
<dbReference type="PANTHER" id="PTHR31849:SF1">
    <property type="entry name" value="CYSTEINE-RICH DPF MOTIF DOMAIN-CONTAINING PROTEIN 1"/>
    <property type="match status" value="1"/>
</dbReference>
<proteinExistence type="inferred from homology"/>
<dbReference type="Proteomes" id="UP000605970">
    <property type="component" value="Unassembled WGS sequence"/>
</dbReference>
<dbReference type="EMBL" id="JABEBT010000143">
    <property type="protein sequence ID" value="KAF7629257.1"/>
    <property type="molecule type" value="Genomic_DNA"/>
</dbReference>